<feature type="domain" description="4Fe-4S Wbl-type" evidence="13">
    <location>
        <begin position="14"/>
        <end position="80"/>
    </location>
</feature>
<reference evidence="14 15" key="1">
    <citation type="submission" date="2023-07" db="EMBL/GenBank/DDBJ databases">
        <authorList>
            <person name="Girao M."/>
            <person name="Carvalho M.F."/>
        </authorList>
    </citation>
    <scope>NUCLEOTIDE SEQUENCE [LARGE SCALE GENOMIC DNA]</scope>
    <source>
        <strain evidence="14 15">66/93</strain>
    </source>
</reference>
<comment type="cofactor">
    <cofactor evidence="1">
        <name>[4Fe-4S] cluster</name>
        <dbReference type="ChEBI" id="CHEBI:49883"/>
    </cofactor>
</comment>
<keyword evidence="9" id="KW-0238">DNA-binding</keyword>
<dbReference type="Pfam" id="PF02467">
    <property type="entry name" value="Whib"/>
    <property type="match status" value="1"/>
</dbReference>
<protein>
    <submittedName>
        <fullName evidence="14">WhiB family transcriptional regulator</fullName>
    </submittedName>
</protein>
<feature type="region of interest" description="Disordered" evidence="12">
    <location>
        <begin position="83"/>
        <end position="103"/>
    </location>
</feature>
<organism evidence="14 15">
    <name type="scientific">Nocardiopsis tropica</name>
    <dbReference type="NCBI Taxonomy" id="109330"/>
    <lineage>
        <taxon>Bacteria</taxon>
        <taxon>Bacillati</taxon>
        <taxon>Actinomycetota</taxon>
        <taxon>Actinomycetes</taxon>
        <taxon>Streptosporangiales</taxon>
        <taxon>Nocardiopsidaceae</taxon>
        <taxon>Nocardiopsis</taxon>
    </lineage>
</organism>
<evidence type="ECO:0000256" key="6">
    <source>
        <dbReference type="ARBA" id="ARBA00023004"/>
    </source>
</evidence>
<comment type="subcellular location">
    <subcellularLocation>
        <location evidence="2">Cytoplasm</location>
    </subcellularLocation>
</comment>
<dbReference type="Proteomes" id="UP001348641">
    <property type="component" value="Unassembled WGS sequence"/>
</dbReference>
<evidence type="ECO:0000256" key="1">
    <source>
        <dbReference type="ARBA" id="ARBA00001966"/>
    </source>
</evidence>
<dbReference type="InterPro" id="IPR003482">
    <property type="entry name" value="Whib"/>
</dbReference>
<evidence type="ECO:0000313" key="15">
    <source>
        <dbReference type="Proteomes" id="UP001348641"/>
    </source>
</evidence>
<dbReference type="RefSeq" id="WP_330161596.1">
    <property type="nucleotide sequence ID" value="NZ_BAAAJA010000092.1"/>
</dbReference>
<evidence type="ECO:0000259" key="13">
    <source>
        <dbReference type="PROSITE" id="PS51674"/>
    </source>
</evidence>
<dbReference type="PANTHER" id="PTHR38839">
    <property type="entry name" value="TRANSCRIPTIONAL REGULATOR WHID-RELATED"/>
    <property type="match status" value="1"/>
</dbReference>
<keyword evidence="11" id="KW-0804">Transcription</keyword>
<evidence type="ECO:0000256" key="5">
    <source>
        <dbReference type="ARBA" id="ARBA00022723"/>
    </source>
</evidence>
<comment type="similarity">
    <text evidence="3">Belongs to the WhiB family.</text>
</comment>
<dbReference type="InterPro" id="IPR034768">
    <property type="entry name" value="4FE4S_WBL"/>
</dbReference>
<keyword evidence="5" id="KW-0479">Metal-binding</keyword>
<name>A0ABU7L1L2_9ACTN</name>
<evidence type="ECO:0000256" key="8">
    <source>
        <dbReference type="ARBA" id="ARBA00023015"/>
    </source>
</evidence>
<keyword evidence="10" id="KW-1015">Disulfide bond</keyword>
<dbReference type="PROSITE" id="PS51674">
    <property type="entry name" value="4FE4S_WBL"/>
    <property type="match status" value="1"/>
</dbReference>
<keyword evidence="7" id="KW-0411">Iron-sulfur</keyword>
<evidence type="ECO:0000256" key="7">
    <source>
        <dbReference type="ARBA" id="ARBA00023014"/>
    </source>
</evidence>
<dbReference type="EMBL" id="JAUUCC010000128">
    <property type="protein sequence ID" value="MEE2054777.1"/>
    <property type="molecule type" value="Genomic_DNA"/>
</dbReference>
<proteinExistence type="inferred from homology"/>
<sequence>MDLTRPPAWHANAACQDEQAELFFEVFREASQDRRARQERAVAVCASCPVRTQCLDDALADAVDAQSEVRGGLTAEQRRTLLREAADAESPPPPPVESDLPGMRRGRIDAAATHQLVADMRDAGHTLAGIAAAAGLSKASVKGFALRRHPTVDAGLAEALACAHTALMKTEREVAA</sequence>
<evidence type="ECO:0000256" key="9">
    <source>
        <dbReference type="ARBA" id="ARBA00023125"/>
    </source>
</evidence>
<keyword evidence="8" id="KW-0805">Transcription regulation</keyword>
<evidence type="ECO:0000313" key="14">
    <source>
        <dbReference type="EMBL" id="MEE2054777.1"/>
    </source>
</evidence>
<evidence type="ECO:0000256" key="10">
    <source>
        <dbReference type="ARBA" id="ARBA00023157"/>
    </source>
</evidence>
<evidence type="ECO:0000256" key="3">
    <source>
        <dbReference type="ARBA" id="ARBA00006597"/>
    </source>
</evidence>
<accession>A0ABU7L1L2</accession>
<keyword evidence="6" id="KW-0408">Iron</keyword>
<evidence type="ECO:0000256" key="4">
    <source>
        <dbReference type="ARBA" id="ARBA00022485"/>
    </source>
</evidence>
<comment type="caution">
    <text evidence="14">The sequence shown here is derived from an EMBL/GenBank/DDBJ whole genome shotgun (WGS) entry which is preliminary data.</text>
</comment>
<evidence type="ECO:0000256" key="11">
    <source>
        <dbReference type="ARBA" id="ARBA00023163"/>
    </source>
</evidence>
<keyword evidence="4" id="KW-0004">4Fe-4S</keyword>
<gene>
    <name evidence="14" type="ORF">Q8A49_30200</name>
</gene>
<evidence type="ECO:0000256" key="12">
    <source>
        <dbReference type="SAM" id="MobiDB-lite"/>
    </source>
</evidence>
<evidence type="ECO:0000256" key="2">
    <source>
        <dbReference type="ARBA" id="ARBA00004496"/>
    </source>
</evidence>